<evidence type="ECO:0000313" key="3">
    <source>
        <dbReference type="Proteomes" id="UP000244081"/>
    </source>
</evidence>
<evidence type="ECO:0000259" key="1">
    <source>
        <dbReference type="PROSITE" id="PS50404"/>
    </source>
</evidence>
<protein>
    <submittedName>
        <fullName evidence="2">Glutathione S-transferase</fullName>
    </submittedName>
</protein>
<keyword evidence="3" id="KW-1185">Reference proteome</keyword>
<dbReference type="CDD" id="cd03202">
    <property type="entry name" value="GST_C_etherase_LigE"/>
    <property type="match status" value="1"/>
</dbReference>
<keyword evidence="2" id="KW-0808">Transferase</keyword>
<dbReference type="SUPFAM" id="SSF52833">
    <property type="entry name" value="Thioredoxin-like"/>
    <property type="match status" value="1"/>
</dbReference>
<dbReference type="GO" id="GO:0006749">
    <property type="term" value="P:glutathione metabolic process"/>
    <property type="evidence" value="ECO:0007669"/>
    <property type="project" value="TreeGrafter"/>
</dbReference>
<dbReference type="Gene3D" id="3.40.30.10">
    <property type="entry name" value="Glutaredoxin"/>
    <property type="match status" value="1"/>
</dbReference>
<dbReference type="Pfam" id="PF22041">
    <property type="entry name" value="GST_C_7"/>
    <property type="match status" value="1"/>
</dbReference>
<dbReference type="Pfam" id="PF13417">
    <property type="entry name" value="GST_N_3"/>
    <property type="match status" value="1"/>
</dbReference>
<dbReference type="RefSeq" id="WP_107990330.1">
    <property type="nucleotide sequence ID" value="NZ_QAYG01000005.1"/>
</dbReference>
<dbReference type="GO" id="GO:0006559">
    <property type="term" value="P:L-phenylalanine catabolic process"/>
    <property type="evidence" value="ECO:0007669"/>
    <property type="project" value="TreeGrafter"/>
</dbReference>
<reference evidence="2 3" key="1">
    <citation type="submission" date="2018-04" db="EMBL/GenBank/DDBJ databases">
        <title>Genomic Encyclopedia of Archaeal and Bacterial Type Strains, Phase II (KMG-II): from individual species to whole genera.</title>
        <authorList>
            <person name="Goeker M."/>
        </authorList>
    </citation>
    <scope>NUCLEOTIDE SEQUENCE [LARGE SCALE GENOMIC DNA]</scope>
    <source>
        <strain evidence="2 3">DSM 23382</strain>
    </source>
</reference>
<dbReference type="EMBL" id="QAYG01000005">
    <property type="protein sequence ID" value="PTW60020.1"/>
    <property type="molecule type" value="Genomic_DNA"/>
</dbReference>
<dbReference type="PANTHER" id="PTHR42673">
    <property type="entry name" value="MALEYLACETOACETATE ISOMERASE"/>
    <property type="match status" value="1"/>
</dbReference>
<dbReference type="InterPro" id="IPR004045">
    <property type="entry name" value="Glutathione_S-Trfase_N"/>
</dbReference>
<dbReference type="Gene3D" id="1.20.1050.10">
    <property type="match status" value="1"/>
</dbReference>
<dbReference type="InterPro" id="IPR036249">
    <property type="entry name" value="Thioredoxin-like_sf"/>
</dbReference>
<dbReference type="GO" id="GO:0004364">
    <property type="term" value="F:glutathione transferase activity"/>
    <property type="evidence" value="ECO:0007669"/>
    <property type="project" value="TreeGrafter"/>
</dbReference>
<name>A0A2T5V8F7_9HYPH</name>
<dbReference type="InterPro" id="IPR054416">
    <property type="entry name" value="GST_UstS-like_C"/>
</dbReference>
<comment type="caution">
    <text evidence="2">The sequence shown here is derived from an EMBL/GenBank/DDBJ whole genome shotgun (WGS) entry which is preliminary data.</text>
</comment>
<dbReference type="AlphaFoldDB" id="A0A2T5V8F7"/>
<organism evidence="2 3">
    <name type="scientific">Breoghania corrubedonensis</name>
    <dbReference type="NCBI Taxonomy" id="665038"/>
    <lineage>
        <taxon>Bacteria</taxon>
        <taxon>Pseudomonadati</taxon>
        <taxon>Pseudomonadota</taxon>
        <taxon>Alphaproteobacteria</taxon>
        <taxon>Hyphomicrobiales</taxon>
        <taxon>Stappiaceae</taxon>
        <taxon>Breoghania</taxon>
    </lineage>
</organism>
<accession>A0A2T5V8F7</accession>
<sequence length="230" mass="26307">MPVILYDLCGADEFQRFSPYCWRVKMALAHKGLGWEERPTPFTKVREVAGGISATVPVIEDAQHTISDSWDIATYLEDTYPDRPTLFGGEAGRALSRFVESWVNTSVNTKLVHLVVKDIHDILSPPDQAYFRETREKRLGHTLEELHENRHERLEAFRLSLQPMRQMLKSQAFIGGMSPLFADYILFGTLQWPRVASNFRLLEAGDPVADWFERCLDLHNHLGRNQPAAA</sequence>
<gene>
    <name evidence="2" type="ORF">C8N35_10520</name>
</gene>
<proteinExistence type="predicted"/>
<dbReference type="OrthoDB" id="508035at2"/>
<dbReference type="PROSITE" id="PS50404">
    <property type="entry name" value="GST_NTER"/>
    <property type="match status" value="1"/>
</dbReference>
<feature type="domain" description="GST N-terminal" evidence="1">
    <location>
        <begin position="8"/>
        <end position="84"/>
    </location>
</feature>
<dbReference type="InterPro" id="IPR036282">
    <property type="entry name" value="Glutathione-S-Trfase_C_sf"/>
</dbReference>
<evidence type="ECO:0000313" key="2">
    <source>
        <dbReference type="EMBL" id="PTW60020.1"/>
    </source>
</evidence>
<dbReference type="PANTHER" id="PTHR42673:SF4">
    <property type="entry name" value="MALEYLACETOACETATE ISOMERASE"/>
    <property type="match status" value="1"/>
</dbReference>
<dbReference type="SUPFAM" id="SSF47616">
    <property type="entry name" value="GST C-terminal domain-like"/>
    <property type="match status" value="1"/>
</dbReference>
<dbReference type="GO" id="GO:0016034">
    <property type="term" value="F:maleylacetoacetate isomerase activity"/>
    <property type="evidence" value="ECO:0007669"/>
    <property type="project" value="TreeGrafter"/>
</dbReference>
<dbReference type="Proteomes" id="UP000244081">
    <property type="component" value="Unassembled WGS sequence"/>
</dbReference>